<keyword evidence="1" id="KW-1133">Transmembrane helix</keyword>
<reference evidence="2" key="1">
    <citation type="journal article" date="2021" name="Nat. Commun.">
        <title>Genetic determinants of endophytism in the Arabidopsis root mycobiome.</title>
        <authorList>
            <person name="Mesny F."/>
            <person name="Miyauchi S."/>
            <person name="Thiergart T."/>
            <person name="Pickel B."/>
            <person name="Atanasova L."/>
            <person name="Karlsson M."/>
            <person name="Huettel B."/>
            <person name="Barry K.W."/>
            <person name="Haridas S."/>
            <person name="Chen C."/>
            <person name="Bauer D."/>
            <person name="Andreopoulos W."/>
            <person name="Pangilinan J."/>
            <person name="LaButti K."/>
            <person name="Riley R."/>
            <person name="Lipzen A."/>
            <person name="Clum A."/>
            <person name="Drula E."/>
            <person name="Henrissat B."/>
            <person name="Kohler A."/>
            <person name="Grigoriev I.V."/>
            <person name="Martin F.M."/>
            <person name="Hacquard S."/>
        </authorList>
    </citation>
    <scope>NUCLEOTIDE SEQUENCE</scope>
    <source>
        <strain evidence="2">MPI-CAGE-AT-0023</strain>
    </source>
</reference>
<name>A0A9P9R872_FUSRE</name>
<gene>
    <name evidence="2" type="ORF">BKA55DRAFT_7768</name>
</gene>
<evidence type="ECO:0000313" key="3">
    <source>
        <dbReference type="Proteomes" id="UP000720189"/>
    </source>
</evidence>
<feature type="transmembrane region" description="Helical" evidence="1">
    <location>
        <begin position="12"/>
        <end position="33"/>
    </location>
</feature>
<protein>
    <submittedName>
        <fullName evidence="2">Uncharacterized protein</fullName>
    </submittedName>
</protein>
<evidence type="ECO:0000256" key="1">
    <source>
        <dbReference type="SAM" id="Phobius"/>
    </source>
</evidence>
<keyword evidence="1" id="KW-0472">Membrane</keyword>
<dbReference type="AlphaFoldDB" id="A0A9P9R872"/>
<organism evidence="2 3">
    <name type="scientific">Fusarium redolens</name>
    <dbReference type="NCBI Taxonomy" id="48865"/>
    <lineage>
        <taxon>Eukaryota</taxon>
        <taxon>Fungi</taxon>
        <taxon>Dikarya</taxon>
        <taxon>Ascomycota</taxon>
        <taxon>Pezizomycotina</taxon>
        <taxon>Sordariomycetes</taxon>
        <taxon>Hypocreomycetidae</taxon>
        <taxon>Hypocreales</taxon>
        <taxon>Nectriaceae</taxon>
        <taxon>Fusarium</taxon>
        <taxon>Fusarium redolens species complex</taxon>
    </lineage>
</organism>
<keyword evidence="1" id="KW-0812">Transmembrane</keyword>
<keyword evidence="3" id="KW-1185">Reference proteome</keyword>
<evidence type="ECO:0000313" key="2">
    <source>
        <dbReference type="EMBL" id="KAH7269392.1"/>
    </source>
</evidence>
<dbReference type="RefSeq" id="XP_046056160.1">
    <property type="nucleotide sequence ID" value="XM_046201624.1"/>
</dbReference>
<dbReference type="OrthoDB" id="5100024at2759"/>
<accession>A0A9P9R872</accession>
<dbReference type="GeneID" id="70231578"/>
<comment type="caution">
    <text evidence="2">The sequence shown here is derived from an EMBL/GenBank/DDBJ whole genome shotgun (WGS) entry which is preliminary data.</text>
</comment>
<sequence>MTFVLPSTGSVLIEIPLIFVGIVWALIPVLLWLSSNYNAIQSLVDGCVERVLRPACLLMSVPWHPKVKPDLVLIEVQHRHISRLLSHTAEPRILSCSSGVYLLQKKRHILASLLCRVSLSNSTGSSCSYLKKPTQAWTSQCQCGHGGMKVSVDPCPYCNIPRCPNCETRRVHGRS</sequence>
<proteinExistence type="predicted"/>
<dbReference type="EMBL" id="JAGMUX010000001">
    <property type="protein sequence ID" value="KAH7269392.1"/>
    <property type="molecule type" value="Genomic_DNA"/>
</dbReference>
<dbReference type="Proteomes" id="UP000720189">
    <property type="component" value="Unassembled WGS sequence"/>
</dbReference>